<dbReference type="Pfam" id="PF14198">
    <property type="entry name" value="TnpV"/>
    <property type="match status" value="1"/>
</dbReference>
<reference evidence="1 2" key="1">
    <citation type="journal article" date="2019" name="Int. J. Syst. Evol. Microbiol.">
        <title>Faecalibacillus intestinalis gen. nov., sp. nov. and Faecalibacillus faecis sp. nov., isolated from human faeces.</title>
        <authorList>
            <person name="Seo B."/>
            <person name="Jeon K."/>
            <person name="Baek I."/>
            <person name="Lee Y.M."/>
            <person name="Baek K."/>
            <person name="Ko G."/>
        </authorList>
    </citation>
    <scope>NUCLEOTIDE SEQUENCE [LARGE SCALE GENOMIC DNA]</scope>
    <source>
        <strain evidence="1 2">SNUG30099</strain>
    </source>
</reference>
<dbReference type="RefSeq" id="WP_107030347.1">
    <property type="nucleotide sequence ID" value="NZ_JAJDKX010000023.1"/>
</dbReference>
<organism evidence="1 2">
    <name type="scientific">Faecalibacillus intestinalis</name>
    <dbReference type="NCBI Taxonomy" id="1982626"/>
    <lineage>
        <taxon>Bacteria</taxon>
        <taxon>Bacillati</taxon>
        <taxon>Bacillota</taxon>
        <taxon>Erysipelotrichia</taxon>
        <taxon>Erysipelotrichales</taxon>
        <taxon>Coprobacillaceae</taxon>
        <taxon>Faecalibacillus</taxon>
    </lineage>
</organism>
<name>A0A2T3FVT5_9FIRM</name>
<dbReference type="InterPro" id="IPR026989">
    <property type="entry name" value="TnpV"/>
</dbReference>
<keyword evidence="2" id="KW-1185">Reference proteome</keyword>
<dbReference type="AlphaFoldDB" id="A0A2T3FVT5"/>
<comment type="caution">
    <text evidence="1">The sequence shown here is derived from an EMBL/GenBank/DDBJ whole genome shotgun (WGS) entry which is preliminary data.</text>
</comment>
<sequence length="125" mass="14870">MIKLIKMKGVLSMEQITYSTVGDYQMPNLTVDKEIPLGKYAMMKKKYLKEQQPEILFSLRVRNQLNSYLMKTEKKANEMMEMLMKELLTKNPAPNKEIHQMEWVQHMNNLQKTAEEIILKEIIYN</sequence>
<evidence type="ECO:0000313" key="1">
    <source>
        <dbReference type="EMBL" id="PST39352.1"/>
    </source>
</evidence>
<dbReference type="Proteomes" id="UP000240974">
    <property type="component" value="Unassembled WGS sequence"/>
</dbReference>
<accession>A0A2T3FVT5</accession>
<protein>
    <submittedName>
        <fullName evidence="1">TnpV protein</fullName>
    </submittedName>
</protein>
<dbReference type="EMBL" id="PYLQ01000019">
    <property type="protein sequence ID" value="PST39352.1"/>
    <property type="molecule type" value="Genomic_DNA"/>
</dbReference>
<gene>
    <name evidence="1" type="ORF">C7U54_11245</name>
</gene>
<proteinExistence type="predicted"/>
<evidence type="ECO:0000313" key="2">
    <source>
        <dbReference type="Proteomes" id="UP000240974"/>
    </source>
</evidence>